<dbReference type="CDD" id="cd02517">
    <property type="entry name" value="CMP-KDO-Synthetase"/>
    <property type="match status" value="1"/>
</dbReference>
<dbReference type="NCBIfam" id="NF003952">
    <property type="entry name" value="PRK05450.1-5"/>
    <property type="match status" value="1"/>
</dbReference>
<sequence length="241" mass="27502">MSKVVAIIPARYHSTRLPAKPLEDIFGKPMIQRVYEGAKAAKKLDRVIVATDDERIAGACRQFDAEVFMTDSKHENGTSRAAEVAVQIDADYIVIVQGDEPMIHGDSVDKIVDAINDTDVAYSLMHKITEDIDLRVRAKVITDLNGYALTFSRSRIPFNFNDPNPVYYKGVGVYCFEKDFLIKYLTLPMGPIEKAESIEFLRVLENGYRVKMVEIEQRVQCVDTHEDLRKVRDYFETHHIL</sequence>
<dbReference type="PANTHER" id="PTHR42866:SF2">
    <property type="entry name" value="3-DEOXY-MANNO-OCTULOSONATE CYTIDYLYLTRANSFERASE, MITOCHONDRIAL"/>
    <property type="match status" value="1"/>
</dbReference>
<evidence type="ECO:0000313" key="6">
    <source>
        <dbReference type="Proteomes" id="UP001596028"/>
    </source>
</evidence>
<gene>
    <name evidence="4 5" type="primary">kdsB</name>
    <name evidence="5" type="ORF">ACFO3S_15395</name>
</gene>
<evidence type="ECO:0000256" key="4">
    <source>
        <dbReference type="HAMAP-Rule" id="MF_00057"/>
    </source>
</evidence>
<comment type="function">
    <text evidence="4">Activates KDO (a required 8-carbon sugar) for incorporation into bacterial lipopolysaccharide in Gram-negative bacteria.</text>
</comment>
<proteinExistence type="inferred from homology"/>
<keyword evidence="1 4" id="KW-0808">Transferase</keyword>
<keyword evidence="6" id="KW-1185">Reference proteome</keyword>
<accession>A0ABV9FCF8</accession>
<dbReference type="InterPro" id="IPR004528">
    <property type="entry name" value="KdsB"/>
</dbReference>
<evidence type="ECO:0000256" key="3">
    <source>
        <dbReference type="ARBA" id="ARBA00022985"/>
    </source>
</evidence>
<dbReference type="SUPFAM" id="SSF53448">
    <property type="entry name" value="Nucleotide-diphospho-sugar transferases"/>
    <property type="match status" value="1"/>
</dbReference>
<dbReference type="InterPro" id="IPR003329">
    <property type="entry name" value="Cytidylyl_trans"/>
</dbReference>
<dbReference type="RefSeq" id="WP_378097813.1">
    <property type="nucleotide sequence ID" value="NZ_JBHSEP010000011.1"/>
</dbReference>
<keyword evidence="4" id="KW-0963">Cytoplasm</keyword>
<evidence type="ECO:0000256" key="1">
    <source>
        <dbReference type="ARBA" id="ARBA00022679"/>
    </source>
</evidence>
<organism evidence="5 6">
    <name type="scientific">Cohnella hongkongensis</name>
    <dbReference type="NCBI Taxonomy" id="178337"/>
    <lineage>
        <taxon>Bacteria</taxon>
        <taxon>Bacillati</taxon>
        <taxon>Bacillota</taxon>
        <taxon>Bacilli</taxon>
        <taxon>Bacillales</taxon>
        <taxon>Paenibacillaceae</taxon>
        <taxon>Cohnella</taxon>
    </lineage>
</organism>
<comment type="subcellular location">
    <subcellularLocation>
        <location evidence="4">Cytoplasm</location>
    </subcellularLocation>
</comment>
<dbReference type="InterPro" id="IPR029044">
    <property type="entry name" value="Nucleotide-diphossugar_trans"/>
</dbReference>
<keyword evidence="2 4" id="KW-0548">Nucleotidyltransferase</keyword>
<dbReference type="Pfam" id="PF02348">
    <property type="entry name" value="CTP_transf_3"/>
    <property type="match status" value="1"/>
</dbReference>
<dbReference type="NCBIfam" id="TIGR00466">
    <property type="entry name" value="kdsB"/>
    <property type="match status" value="1"/>
</dbReference>
<dbReference type="EC" id="2.7.7.38" evidence="4"/>
<protein>
    <recommendedName>
        <fullName evidence="4">3-deoxy-manno-octulosonate cytidylyltransferase</fullName>
        <ecNumber evidence="4">2.7.7.38</ecNumber>
    </recommendedName>
    <alternativeName>
        <fullName evidence="4">CMP-2-keto-3-deoxyoctulosonic acid synthase</fullName>
        <shortName evidence="4">CKS</shortName>
        <shortName evidence="4">CMP-KDO synthase</shortName>
    </alternativeName>
</protein>
<dbReference type="HAMAP" id="MF_00057">
    <property type="entry name" value="KdsB"/>
    <property type="match status" value="1"/>
</dbReference>
<dbReference type="GO" id="GO:0008690">
    <property type="term" value="F:3-deoxy-manno-octulosonate cytidylyltransferase activity"/>
    <property type="evidence" value="ECO:0007669"/>
    <property type="project" value="UniProtKB-EC"/>
</dbReference>
<comment type="pathway">
    <text evidence="4">Nucleotide-sugar biosynthesis; CMP-3-deoxy-D-manno-octulosonate biosynthesis; CMP-3-deoxy-D-manno-octulosonate from 3-deoxy-D-manno-octulosonate and CTP: step 1/1.</text>
</comment>
<comment type="catalytic activity">
    <reaction evidence="4">
        <text>3-deoxy-alpha-D-manno-oct-2-ulosonate + CTP = CMP-3-deoxy-beta-D-manno-octulosonate + diphosphate</text>
        <dbReference type="Rhea" id="RHEA:23448"/>
        <dbReference type="ChEBI" id="CHEBI:33019"/>
        <dbReference type="ChEBI" id="CHEBI:37563"/>
        <dbReference type="ChEBI" id="CHEBI:85986"/>
        <dbReference type="ChEBI" id="CHEBI:85987"/>
        <dbReference type="EC" id="2.7.7.38"/>
    </reaction>
</comment>
<comment type="caution">
    <text evidence="5">The sequence shown here is derived from an EMBL/GenBank/DDBJ whole genome shotgun (WGS) entry which is preliminary data.</text>
</comment>
<dbReference type="PANTHER" id="PTHR42866">
    <property type="entry name" value="3-DEOXY-MANNO-OCTULOSONATE CYTIDYLYLTRANSFERASE"/>
    <property type="match status" value="1"/>
</dbReference>
<name>A0ABV9FCF8_9BACL</name>
<dbReference type="EMBL" id="JBHSEP010000011">
    <property type="protein sequence ID" value="MFC4599636.1"/>
    <property type="molecule type" value="Genomic_DNA"/>
</dbReference>
<dbReference type="Gene3D" id="3.90.550.10">
    <property type="entry name" value="Spore Coat Polysaccharide Biosynthesis Protein SpsA, Chain A"/>
    <property type="match status" value="1"/>
</dbReference>
<comment type="similarity">
    <text evidence="4">Belongs to the KdsB family.</text>
</comment>
<evidence type="ECO:0000313" key="5">
    <source>
        <dbReference type="EMBL" id="MFC4599636.1"/>
    </source>
</evidence>
<reference evidence="6" key="1">
    <citation type="journal article" date="2019" name="Int. J. Syst. Evol. Microbiol.">
        <title>The Global Catalogue of Microorganisms (GCM) 10K type strain sequencing project: providing services to taxonomists for standard genome sequencing and annotation.</title>
        <authorList>
            <consortium name="The Broad Institute Genomics Platform"/>
            <consortium name="The Broad Institute Genome Sequencing Center for Infectious Disease"/>
            <person name="Wu L."/>
            <person name="Ma J."/>
        </authorList>
    </citation>
    <scope>NUCLEOTIDE SEQUENCE [LARGE SCALE GENOMIC DNA]</scope>
    <source>
        <strain evidence="6">CCUG 49571</strain>
    </source>
</reference>
<keyword evidence="3 4" id="KW-0448">Lipopolysaccharide biosynthesis</keyword>
<evidence type="ECO:0000256" key="2">
    <source>
        <dbReference type="ARBA" id="ARBA00022695"/>
    </source>
</evidence>
<dbReference type="Proteomes" id="UP001596028">
    <property type="component" value="Unassembled WGS sequence"/>
</dbReference>